<dbReference type="AlphaFoldDB" id="A0A1I0QJW5"/>
<dbReference type="Pfam" id="PF16344">
    <property type="entry name" value="FecR_C"/>
    <property type="match status" value="1"/>
</dbReference>
<protein>
    <recommendedName>
        <fullName evidence="2">Protein FecR C-terminal domain-containing protein</fullName>
    </recommendedName>
</protein>
<feature type="transmembrane region" description="Helical" evidence="1">
    <location>
        <begin position="57"/>
        <end position="78"/>
    </location>
</feature>
<accession>A0A1I0QJW5</accession>
<gene>
    <name evidence="3" type="ORF">SAMN04487850_2480</name>
</gene>
<evidence type="ECO:0000313" key="4">
    <source>
        <dbReference type="Proteomes" id="UP000199373"/>
    </source>
</evidence>
<reference evidence="3 4" key="1">
    <citation type="submission" date="2016-10" db="EMBL/GenBank/DDBJ databases">
        <authorList>
            <person name="de Groot N.N."/>
        </authorList>
    </citation>
    <scope>NUCLEOTIDE SEQUENCE [LARGE SCALE GENOMIC DNA]</scope>
    <source>
        <strain evidence="3 4">TC2-24</strain>
    </source>
</reference>
<sequence>MESNDKLEKLLRQMYTLESLHDNDIDTSDIVDEAWTKFEAEHFGGGKRSVKTESFSFLKIAAIFVGVLLLSGITYAAVQMINSSSQKLQKEQVVATVNTEHSAGNAQLTEQDSTLHKPIVYEDAELATILKDMASYYQVELIYKNEASKHIRLYFTWDQKQTIDDLVDTFNKFERIQIVYENKKLIVE</sequence>
<dbReference type="Proteomes" id="UP000199373">
    <property type="component" value="Unassembled WGS sequence"/>
</dbReference>
<keyword evidence="4" id="KW-1185">Reference proteome</keyword>
<evidence type="ECO:0000313" key="3">
    <source>
        <dbReference type="EMBL" id="SEW27270.1"/>
    </source>
</evidence>
<evidence type="ECO:0000256" key="1">
    <source>
        <dbReference type="SAM" id="Phobius"/>
    </source>
</evidence>
<dbReference type="InterPro" id="IPR032508">
    <property type="entry name" value="FecR_C"/>
</dbReference>
<keyword evidence="1" id="KW-1133">Transmembrane helix</keyword>
<organism evidence="3 4">
    <name type="scientific">Prevotella aff. ruminicola Tc2-24</name>
    <dbReference type="NCBI Taxonomy" id="81582"/>
    <lineage>
        <taxon>Bacteria</taxon>
        <taxon>Pseudomonadati</taxon>
        <taxon>Bacteroidota</taxon>
        <taxon>Bacteroidia</taxon>
        <taxon>Bacteroidales</taxon>
        <taxon>Prevotellaceae</taxon>
        <taxon>Prevotella</taxon>
    </lineage>
</organism>
<evidence type="ECO:0000259" key="2">
    <source>
        <dbReference type="Pfam" id="PF16344"/>
    </source>
</evidence>
<name>A0A1I0QJW5_9BACT</name>
<dbReference type="EMBL" id="FOIQ01000007">
    <property type="protein sequence ID" value="SEW27270.1"/>
    <property type="molecule type" value="Genomic_DNA"/>
</dbReference>
<dbReference type="Gene3D" id="3.55.50.30">
    <property type="match status" value="1"/>
</dbReference>
<keyword evidence="1" id="KW-0812">Transmembrane</keyword>
<keyword evidence="1" id="KW-0472">Membrane</keyword>
<feature type="domain" description="Protein FecR C-terminal" evidence="2">
    <location>
        <begin position="119"/>
        <end position="187"/>
    </location>
</feature>
<proteinExistence type="predicted"/>